<feature type="compositionally biased region" description="Basic and acidic residues" evidence="1">
    <location>
        <begin position="16"/>
        <end position="26"/>
    </location>
</feature>
<dbReference type="AlphaFoldDB" id="A0A3L6SEP9"/>
<dbReference type="Proteomes" id="UP000275267">
    <property type="component" value="Unassembled WGS sequence"/>
</dbReference>
<protein>
    <submittedName>
        <fullName evidence="2">Uncharacterized protein</fullName>
    </submittedName>
</protein>
<feature type="region of interest" description="Disordered" evidence="1">
    <location>
        <begin position="86"/>
        <end position="151"/>
    </location>
</feature>
<dbReference type="EMBL" id="PQIB02000005">
    <property type="protein sequence ID" value="RLN19491.1"/>
    <property type="molecule type" value="Genomic_DNA"/>
</dbReference>
<evidence type="ECO:0000256" key="1">
    <source>
        <dbReference type="SAM" id="MobiDB-lite"/>
    </source>
</evidence>
<dbReference type="OrthoDB" id="10603287at2759"/>
<feature type="region of interest" description="Disordered" evidence="1">
    <location>
        <begin position="51"/>
        <end position="70"/>
    </location>
</feature>
<reference evidence="3" key="1">
    <citation type="journal article" date="2019" name="Nat. Commun.">
        <title>The genome of broomcorn millet.</title>
        <authorList>
            <person name="Zou C."/>
            <person name="Miki D."/>
            <person name="Li D."/>
            <person name="Tang Q."/>
            <person name="Xiao L."/>
            <person name="Rajput S."/>
            <person name="Deng P."/>
            <person name="Jia W."/>
            <person name="Huang R."/>
            <person name="Zhang M."/>
            <person name="Sun Y."/>
            <person name="Hu J."/>
            <person name="Fu X."/>
            <person name="Schnable P.S."/>
            <person name="Li F."/>
            <person name="Zhang H."/>
            <person name="Feng B."/>
            <person name="Zhu X."/>
            <person name="Liu R."/>
            <person name="Schnable J.C."/>
            <person name="Zhu J.-K."/>
            <person name="Zhang H."/>
        </authorList>
    </citation>
    <scope>NUCLEOTIDE SEQUENCE [LARGE SCALE GENOMIC DNA]</scope>
</reference>
<feature type="compositionally biased region" description="Basic and acidic residues" evidence="1">
    <location>
        <begin position="141"/>
        <end position="151"/>
    </location>
</feature>
<feature type="compositionally biased region" description="Basic residues" evidence="1">
    <location>
        <begin position="1"/>
        <end position="11"/>
    </location>
</feature>
<comment type="caution">
    <text evidence="2">The sequence shown here is derived from an EMBL/GenBank/DDBJ whole genome shotgun (WGS) entry which is preliminary data.</text>
</comment>
<name>A0A3L6SEP9_PANMI</name>
<gene>
    <name evidence="2" type="ORF">C2845_PM02G41930</name>
</gene>
<accession>A0A3L6SEP9</accession>
<organism evidence="2 3">
    <name type="scientific">Panicum miliaceum</name>
    <name type="common">Proso millet</name>
    <name type="synonym">Broomcorn millet</name>
    <dbReference type="NCBI Taxonomy" id="4540"/>
    <lineage>
        <taxon>Eukaryota</taxon>
        <taxon>Viridiplantae</taxon>
        <taxon>Streptophyta</taxon>
        <taxon>Embryophyta</taxon>
        <taxon>Tracheophyta</taxon>
        <taxon>Spermatophyta</taxon>
        <taxon>Magnoliopsida</taxon>
        <taxon>Liliopsida</taxon>
        <taxon>Poales</taxon>
        <taxon>Poaceae</taxon>
        <taxon>PACMAD clade</taxon>
        <taxon>Panicoideae</taxon>
        <taxon>Panicodae</taxon>
        <taxon>Paniceae</taxon>
        <taxon>Panicinae</taxon>
        <taxon>Panicum</taxon>
        <taxon>Panicum sect. Panicum</taxon>
    </lineage>
</organism>
<sequence>MGRPRPARRAAAKATGDPHRDAEKKGRAQVAPLLLLTSRAALALPFYGEPLRREGRRRLEQGGGEGSTLTHTRSICTALLLPAPPWDSPVGDVASPTGGDEAGGELYAGGGARVCPRELRSDEAGGELRAGSGRSRGSEAPVDRGAKGHQF</sequence>
<evidence type="ECO:0000313" key="2">
    <source>
        <dbReference type="EMBL" id="RLN19491.1"/>
    </source>
</evidence>
<keyword evidence="3" id="KW-1185">Reference proteome</keyword>
<feature type="compositionally biased region" description="Basic and acidic residues" evidence="1">
    <location>
        <begin position="51"/>
        <end position="60"/>
    </location>
</feature>
<proteinExistence type="predicted"/>
<feature type="region of interest" description="Disordered" evidence="1">
    <location>
        <begin position="1"/>
        <end position="26"/>
    </location>
</feature>
<evidence type="ECO:0000313" key="3">
    <source>
        <dbReference type="Proteomes" id="UP000275267"/>
    </source>
</evidence>